<keyword evidence="6" id="KW-0695">RNA-directed DNA polymerase</keyword>
<evidence type="ECO:0000256" key="5">
    <source>
        <dbReference type="ARBA" id="ARBA00022801"/>
    </source>
</evidence>
<dbReference type="GO" id="GO:0016787">
    <property type="term" value="F:hydrolase activity"/>
    <property type="evidence" value="ECO:0007669"/>
    <property type="project" value="UniProtKB-KW"/>
</dbReference>
<evidence type="ECO:0000259" key="7">
    <source>
        <dbReference type="Pfam" id="PF06817"/>
    </source>
</evidence>
<dbReference type="PANTHER" id="PTHR41694:SF3">
    <property type="entry name" value="RNA-DIRECTED DNA POLYMERASE-RELATED"/>
    <property type="match status" value="1"/>
</dbReference>
<sequence>PWKYLGWRIRTQSISPQPLQIQADIRTLHDAQKLLGKINWVRSLFGISNTELAPLF</sequence>
<keyword evidence="3" id="KW-0540">Nuclease</keyword>
<dbReference type="InterPro" id="IPR010661">
    <property type="entry name" value="RVT_thumb"/>
</dbReference>
<dbReference type="InterPro" id="IPR043502">
    <property type="entry name" value="DNA/RNA_pol_sf"/>
</dbReference>
<dbReference type="GO" id="GO:0004519">
    <property type="term" value="F:endonuclease activity"/>
    <property type="evidence" value="ECO:0007669"/>
    <property type="project" value="UniProtKB-KW"/>
</dbReference>
<dbReference type="InterPro" id="IPR043128">
    <property type="entry name" value="Rev_trsase/Diguanyl_cyclase"/>
</dbReference>
<dbReference type="EMBL" id="VXBV01003759">
    <property type="protein sequence ID" value="NXO94653.1"/>
    <property type="molecule type" value="Genomic_DNA"/>
</dbReference>
<dbReference type="SUPFAM" id="SSF56672">
    <property type="entry name" value="DNA/RNA polymerases"/>
    <property type="match status" value="1"/>
</dbReference>
<accession>A0A7L1WCM6</accession>
<dbReference type="OrthoDB" id="6773263at2759"/>
<evidence type="ECO:0000256" key="1">
    <source>
        <dbReference type="ARBA" id="ARBA00022679"/>
    </source>
</evidence>
<dbReference type="PANTHER" id="PTHR41694">
    <property type="entry name" value="ENDOGENOUS RETROVIRUS GROUP K MEMBER POL PROTEIN"/>
    <property type="match status" value="1"/>
</dbReference>
<gene>
    <name evidence="8" type="primary">Ervk18_0</name>
    <name evidence="8" type="ORF">CERBRA_R15424</name>
</gene>
<dbReference type="Proteomes" id="UP000536092">
    <property type="component" value="Unassembled WGS sequence"/>
</dbReference>
<comment type="caution">
    <text evidence="8">The sequence shown here is derived from an EMBL/GenBank/DDBJ whole genome shotgun (WGS) entry which is preliminary data.</text>
</comment>
<dbReference type="GO" id="GO:0035613">
    <property type="term" value="F:RNA stem-loop binding"/>
    <property type="evidence" value="ECO:0007669"/>
    <property type="project" value="TreeGrafter"/>
</dbReference>
<feature type="non-terminal residue" evidence="8">
    <location>
        <position position="56"/>
    </location>
</feature>
<evidence type="ECO:0000256" key="3">
    <source>
        <dbReference type="ARBA" id="ARBA00022722"/>
    </source>
</evidence>
<organism evidence="8 9">
    <name type="scientific">Certhia brachydactyla</name>
    <name type="common">short-toed tree-creeper</name>
    <dbReference type="NCBI Taxonomy" id="73330"/>
    <lineage>
        <taxon>Eukaryota</taxon>
        <taxon>Metazoa</taxon>
        <taxon>Chordata</taxon>
        <taxon>Craniata</taxon>
        <taxon>Vertebrata</taxon>
        <taxon>Euteleostomi</taxon>
        <taxon>Archelosauria</taxon>
        <taxon>Archosauria</taxon>
        <taxon>Dinosauria</taxon>
        <taxon>Saurischia</taxon>
        <taxon>Theropoda</taxon>
        <taxon>Coelurosauria</taxon>
        <taxon>Aves</taxon>
        <taxon>Neognathae</taxon>
        <taxon>Neoaves</taxon>
        <taxon>Telluraves</taxon>
        <taxon>Australaves</taxon>
        <taxon>Passeriformes</taxon>
        <taxon>Certhiidae</taxon>
        <taxon>Certhiinae</taxon>
        <taxon>Certhia</taxon>
    </lineage>
</organism>
<evidence type="ECO:0000256" key="2">
    <source>
        <dbReference type="ARBA" id="ARBA00022695"/>
    </source>
</evidence>
<dbReference type="GO" id="GO:0003964">
    <property type="term" value="F:RNA-directed DNA polymerase activity"/>
    <property type="evidence" value="ECO:0007669"/>
    <property type="project" value="UniProtKB-KW"/>
</dbReference>
<name>A0A7L1WCM6_9PASS</name>
<keyword evidence="5" id="KW-0378">Hydrolase</keyword>
<reference evidence="8 9" key="1">
    <citation type="submission" date="2019-09" db="EMBL/GenBank/DDBJ databases">
        <title>Bird 10,000 Genomes (B10K) Project - Family phase.</title>
        <authorList>
            <person name="Zhang G."/>
        </authorList>
    </citation>
    <scope>NUCLEOTIDE SEQUENCE [LARGE SCALE GENOMIC DNA]</scope>
    <source>
        <strain evidence="8">B10K-DU-002-20</strain>
        <tissue evidence="8">Muscle</tissue>
    </source>
</reference>
<evidence type="ECO:0000313" key="9">
    <source>
        <dbReference type="Proteomes" id="UP000536092"/>
    </source>
</evidence>
<dbReference type="Gene3D" id="3.30.70.270">
    <property type="match status" value="1"/>
</dbReference>
<keyword evidence="2" id="KW-0548">Nucleotidyltransferase</keyword>
<keyword evidence="4" id="KW-0255">Endonuclease</keyword>
<feature type="domain" description="Reverse transcriptase thumb" evidence="7">
    <location>
        <begin position="16"/>
        <end position="56"/>
    </location>
</feature>
<evidence type="ECO:0000256" key="4">
    <source>
        <dbReference type="ARBA" id="ARBA00022759"/>
    </source>
</evidence>
<feature type="non-terminal residue" evidence="8">
    <location>
        <position position="1"/>
    </location>
</feature>
<keyword evidence="1" id="KW-0808">Transferase</keyword>
<protein>
    <submittedName>
        <fullName evidence="8">POK18 protein</fullName>
    </submittedName>
</protein>
<dbReference type="AlphaFoldDB" id="A0A7L1WCM6"/>
<dbReference type="Pfam" id="PF06817">
    <property type="entry name" value="RVT_thumb"/>
    <property type="match status" value="1"/>
</dbReference>
<evidence type="ECO:0000313" key="8">
    <source>
        <dbReference type="EMBL" id="NXO94653.1"/>
    </source>
</evidence>
<proteinExistence type="predicted"/>
<evidence type="ECO:0000256" key="6">
    <source>
        <dbReference type="ARBA" id="ARBA00022918"/>
    </source>
</evidence>
<keyword evidence="9" id="KW-1185">Reference proteome</keyword>